<dbReference type="AlphaFoldDB" id="A0A833RMC8"/>
<evidence type="ECO:0000313" key="2">
    <source>
        <dbReference type="Proteomes" id="UP000655588"/>
    </source>
</evidence>
<accession>A0A833RMC8</accession>
<gene>
    <name evidence="1" type="ORF">E2986_14091</name>
</gene>
<organism evidence="1 2">
    <name type="scientific">Frieseomelitta varia</name>
    <dbReference type="NCBI Taxonomy" id="561572"/>
    <lineage>
        <taxon>Eukaryota</taxon>
        <taxon>Metazoa</taxon>
        <taxon>Ecdysozoa</taxon>
        <taxon>Arthropoda</taxon>
        <taxon>Hexapoda</taxon>
        <taxon>Insecta</taxon>
        <taxon>Pterygota</taxon>
        <taxon>Neoptera</taxon>
        <taxon>Endopterygota</taxon>
        <taxon>Hymenoptera</taxon>
        <taxon>Apocrita</taxon>
        <taxon>Aculeata</taxon>
        <taxon>Apoidea</taxon>
        <taxon>Anthophila</taxon>
        <taxon>Apidae</taxon>
        <taxon>Frieseomelitta</taxon>
    </lineage>
</organism>
<sequence>MFKRMTSIFETSNIVIKLSIQKNKKYRSQKSLDDTPVVVSLVVLSFSNEDALALVGSDYWLSTVAASSCSWG</sequence>
<dbReference type="Proteomes" id="UP000655588">
    <property type="component" value="Unassembled WGS sequence"/>
</dbReference>
<dbReference type="EMBL" id="WNWW01000940">
    <property type="protein sequence ID" value="KAF3420481.1"/>
    <property type="molecule type" value="Genomic_DNA"/>
</dbReference>
<evidence type="ECO:0000313" key="1">
    <source>
        <dbReference type="EMBL" id="KAF3420481.1"/>
    </source>
</evidence>
<comment type="caution">
    <text evidence="1">The sequence shown here is derived from an EMBL/GenBank/DDBJ whole genome shotgun (WGS) entry which is preliminary data.</text>
</comment>
<protein>
    <submittedName>
        <fullName evidence="1">Uncharacterized protein</fullName>
    </submittedName>
</protein>
<reference evidence="1" key="1">
    <citation type="submission" date="2019-11" db="EMBL/GenBank/DDBJ databases">
        <title>The nuclear and mitochondrial genomes of Frieseomelitta varia - a highly eusocial stingless bee (Meliponini) with a permanently sterile worker caste.</title>
        <authorList>
            <person name="Freitas F.C.P."/>
            <person name="Lourenco A.P."/>
            <person name="Nunes F.M.F."/>
            <person name="Paschoal A.R."/>
            <person name="Abreu F.C.P."/>
            <person name="Barbin F.O."/>
            <person name="Bataglia L."/>
            <person name="Cardoso-Junior C.A.M."/>
            <person name="Cervoni M.S."/>
            <person name="Silva S.R."/>
            <person name="Dalarmi F."/>
            <person name="Del Lama M.A."/>
            <person name="Depintor T.S."/>
            <person name="Ferreira K.M."/>
            <person name="Goria P.S."/>
            <person name="Jaskot M.C."/>
            <person name="Lago D.C."/>
            <person name="Luna-Lucena D."/>
            <person name="Moda L.M."/>
            <person name="Nascimento L."/>
            <person name="Pedrino M."/>
            <person name="Rabico F.O."/>
            <person name="Sanches F.C."/>
            <person name="Santos D.E."/>
            <person name="Santos C.G."/>
            <person name="Vieira J."/>
            <person name="Lopes T.F."/>
            <person name="Barchuk A.R."/>
            <person name="Hartfelder K."/>
            <person name="Simoes Z.L.P."/>
            <person name="Bitondi M.M.G."/>
            <person name="Pinheiro D.G."/>
        </authorList>
    </citation>
    <scope>NUCLEOTIDE SEQUENCE</scope>
    <source>
        <strain evidence="1">USP_RPSP 00005682</strain>
        <tissue evidence="1">Whole individual</tissue>
    </source>
</reference>
<name>A0A833RMC8_9HYME</name>
<proteinExistence type="predicted"/>
<keyword evidence="2" id="KW-1185">Reference proteome</keyword>